<dbReference type="SMART" id="SM00609">
    <property type="entry name" value="VIT"/>
    <property type="match status" value="1"/>
</dbReference>
<dbReference type="Pfam" id="PF08487">
    <property type="entry name" value="VIT"/>
    <property type="match status" value="1"/>
</dbReference>
<feature type="signal peptide" evidence="9">
    <location>
        <begin position="1"/>
        <end position="22"/>
    </location>
</feature>
<feature type="region of interest" description="Disordered" evidence="8">
    <location>
        <begin position="593"/>
        <end position="634"/>
    </location>
</feature>
<dbReference type="Pfam" id="PF06668">
    <property type="entry name" value="ITI_HC_C"/>
    <property type="match status" value="1"/>
</dbReference>
<dbReference type="PROSITE" id="PS51468">
    <property type="entry name" value="VIT"/>
    <property type="match status" value="1"/>
</dbReference>
<dbReference type="GO" id="GO:0005576">
    <property type="term" value="C:extracellular region"/>
    <property type="evidence" value="ECO:0007669"/>
    <property type="project" value="UniProtKB-SubCell"/>
</dbReference>
<protein>
    <submittedName>
        <fullName evidence="13">Inter-alpha-trypsin inhibitor heavy chain H3 isoform X1</fullName>
    </submittedName>
</protein>
<dbReference type="InterPro" id="IPR050934">
    <property type="entry name" value="ITIH"/>
</dbReference>
<gene>
    <name evidence="13" type="primary">LOC115220377</name>
</gene>
<dbReference type="InterPro" id="IPR013694">
    <property type="entry name" value="VIT"/>
</dbReference>
<organism evidence="12 13">
    <name type="scientific">Octopus sinensis</name>
    <name type="common">East Asian common octopus</name>
    <dbReference type="NCBI Taxonomy" id="2607531"/>
    <lineage>
        <taxon>Eukaryota</taxon>
        <taxon>Metazoa</taxon>
        <taxon>Spiralia</taxon>
        <taxon>Lophotrochozoa</taxon>
        <taxon>Mollusca</taxon>
        <taxon>Cephalopoda</taxon>
        <taxon>Coleoidea</taxon>
        <taxon>Octopodiformes</taxon>
        <taxon>Octopoda</taxon>
        <taxon>Incirrata</taxon>
        <taxon>Octopodidae</taxon>
        <taxon>Octopus</taxon>
    </lineage>
</organism>
<sequence length="856" mass="96824">MMKLYLSILFLFYLMNAKGVNSEPPDILRLHIQSDIRMRFATTQITSLVANNNNYSQEVTFNVNLPEEAFISSFKMVIDDVEYPGEVKEKEQAKKAYEKAKRKGQSAGHVAKKPRDTNKFKININVAALRNVTFEVRYQELLRRKLGLYEHSIYVNPGQPVEDVKIQVYIEESKEIRILRVPPLRSTDPTFTDATPESTTNPDATISRPSIKTAEITYVPSDTGTLDGIFEIKYDIDRRKQFNGDILAVNGYFVHFFAPADLEPIPKDILFILDTSGSMSGRKIAQVIQAMIFIMHDLVEGDRFNIMDFDDQIIFWKPTLQPWNPENVKDSLKWVRQRRASGGTNINHALLDGLDLMSTISNITSEDRSPVIVFLTDGAASSGVTRSTDILRNVAEANEKTIPVFSLSFGADADFTLLQKISLQNYAVARRIYEASDSAIQLKNFYNEISAALMTDVKFKYFGNVDNDTLTNNEFHRYFNGTEAVIAGKLTDKDASRITWNIIGSTSSGGIDIGETTEALQLSDEGKRESLLSDEDIKSIPEKLWAYLTIKQILDQMTASDNQTEKDELKNRAIELSLKYKFVTPVTSMIVVKPDKKENTDEDAAEEASRDRHPPARPAPVYKRVNRPPPRGGSYGDPHFLVKLKNVTYPICYKMPAKPGELMTLIYDPVLQINVTGKIREGTGSYKPDRPNRTYIGKVYIKTANIEIMIATHQIVFNGKRLIWKNESDIAFNGASCEVNGKGTFVEVKINPGLTFLIRRNLHARMGPKYGYLDFFLMTDDGFSPEVSGVVGRFIPMKGHLMKEHKTSKNKTEAKLKLTEPRKHYKRSVHTVLQLKPGLKNTLIPCWKIDIDKLGF</sequence>
<name>A0A7E6FEM4_9MOLL</name>
<evidence type="ECO:0000256" key="1">
    <source>
        <dbReference type="ARBA" id="ARBA00004613"/>
    </source>
</evidence>
<feature type="domain" description="VWFA" evidence="10">
    <location>
        <begin position="268"/>
        <end position="449"/>
    </location>
</feature>
<keyword evidence="5 9" id="KW-0732">Signal</keyword>
<evidence type="ECO:0000313" key="13">
    <source>
        <dbReference type="RefSeq" id="XP_036366018.1"/>
    </source>
</evidence>
<evidence type="ECO:0000313" key="12">
    <source>
        <dbReference type="Proteomes" id="UP000515154"/>
    </source>
</evidence>
<dbReference type="PROSITE" id="PS50234">
    <property type="entry name" value="VWFA"/>
    <property type="match status" value="1"/>
</dbReference>
<evidence type="ECO:0000259" key="11">
    <source>
        <dbReference type="PROSITE" id="PS51468"/>
    </source>
</evidence>
<keyword evidence="3" id="KW-0964">Secreted</keyword>
<evidence type="ECO:0000256" key="6">
    <source>
        <dbReference type="ARBA" id="ARBA00022900"/>
    </source>
</evidence>
<dbReference type="PANTHER" id="PTHR10338">
    <property type="entry name" value="INTER-ALPHA-TRYPSIN INHIBITOR HEAVY CHAIN FAMILY MEMBER"/>
    <property type="match status" value="1"/>
</dbReference>
<dbReference type="SMART" id="SM00327">
    <property type="entry name" value="VWA"/>
    <property type="match status" value="1"/>
</dbReference>
<dbReference type="AlphaFoldDB" id="A0A7E6FEM4"/>
<dbReference type="PANTHER" id="PTHR10338:SF108">
    <property type="entry name" value="INTER-ALPHA-TRYPSIN INHIBITOR HEAVY CHAIN H4-LIKE PROTEIN"/>
    <property type="match status" value="1"/>
</dbReference>
<reference evidence="13" key="1">
    <citation type="submission" date="2025-08" db="UniProtKB">
        <authorList>
            <consortium name="RefSeq"/>
        </authorList>
    </citation>
    <scope>IDENTIFICATION</scope>
</reference>
<comment type="subcellular location">
    <subcellularLocation>
        <location evidence="1">Secreted</location>
    </subcellularLocation>
</comment>
<feature type="domain" description="VIT" evidence="11">
    <location>
        <begin position="11"/>
        <end position="140"/>
    </location>
</feature>
<evidence type="ECO:0000256" key="3">
    <source>
        <dbReference type="ARBA" id="ARBA00022525"/>
    </source>
</evidence>
<keyword evidence="12" id="KW-1185">Reference proteome</keyword>
<proteinExistence type="inferred from homology"/>
<dbReference type="InterPro" id="IPR010600">
    <property type="entry name" value="ITI_HC_C"/>
</dbReference>
<keyword evidence="7" id="KW-0325">Glycoprotein</keyword>
<evidence type="ECO:0000259" key="10">
    <source>
        <dbReference type="PROSITE" id="PS50234"/>
    </source>
</evidence>
<dbReference type="InterPro" id="IPR002035">
    <property type="entry name" value="VWF_A"/>
</dbReference>
<comment type="similarity">
    <text evidence="2">Belongs to the ITIH family.</text>
</comment>
<evidence type="ECO:0000256" key="9">
    <source>
        <dbReference type="SAM" id="SignalP"/>
    </source>
</evidence>
<dbReference type="GO" id="GO:0030212">
    <property type="term" value="P:hyaluronan metabolic process"/>
    <property type="evidence" value="ECO:0007669"/>
    <property type="project" value="InterPro"/>
</dbReference>
<feature type="region of interest" description="Disordered" evidence="8">
    <location>
        <begin position="187"/>
        <end position="206"/>
    </location>
</feature>
<evidence type="ECO:0000256" key="8">
    <source>
        <dbReference type="SAM" id="MobiDB-lite"/>
    </source>
</evidence>
<evidence type="ECO:0000256" key="2">
    <source>
        <dbReference type="ARBA" id="ARBA00010158"/>
    </source>
</evidence>
<feature type="chain" id="PRO_5028985116" evidence="9">
    <location>
        <begin position="23"/>
        <end position="856"/>
    </location>
</feature>
<keyword evidence="6" id="KW-0722">Serine protease inhibitor</keyword>
<evidence type="ECO:0000256" key="4">
    <source>
        <dbReference type="ARBA" id="ARBA00022690"/>
    </source>
</evidence>
<evidence type="ECO:0000256" key="5">
    <source>
        <dbReference type="ARBA" id="ARBA00022729"/>
    </source>
</evidence>
<dbReference type="GO" id="GO:0004867">
    <property type="term" value="F:serine-type endopeptidase inhibitor activity"/>
    <property type="evidence" value="ECO:0007669"/>
    <property type="project" value="UniProtKB-KW"/>
</dbReference>
<dbReference type="Gene3D" id="3.40.50.410">
    <property type="entry name" value="von Willebrand factor, type A domain"/>
    <property type="match status" value="1"/>
</dbReference>
<dbReference type="InterPro" id="IPR036465">
    <property type="entry name" value="vWFA_dom_sf"/>
</dbReference>
<dbReference type="SUPFAM" id="SSF53300">
    <property type="entry name" value="vWA-like"/>
    <property type="match status" value="1"/>
</dbReference>
<dbReference type="RefSeq" id="XP_036366018.1">
    <property type="nucleotide sequence ID" value="XM_036510125.1"/>
</dbReference>
<accession>A0A7E6FEM4</accession>
<evidence type="ECO:0000256" key="7">
    <source>
        <dbReference type="ARBA" id="ARBA00023180"/>
    </source>
</evidence>
<dbReference type="Proteomes" id="UP000515154">
    <property type="component" value="Linkage group LG16"/>
</dbReference>
<dbReference type="Pfam" id="PF00092">
    <property type="entry name" value="VWA"/>
    <property type="match status" value="1"/>
</dbReference>
<keyword evidence="4" id="KW-0646">Protease inhibitor</keyword>